<dbReference type="GO" id="GO:0051539">
    <property type="term" value="F:4 iron, 4 sulfur cluster binding"/>
    <property type="evidence" value="ECO:0007669"/>
    <property type="project" value="UniProtKB-UniRule"/>
</dbReference>
<dbReference type="SMART" id="SM00729">
    <property type="entry name" value="Elp3"/>
    <property type="match status" value="1"/>
</dbReference>
<keyword evidence="1 9" id="KW-0004">4Fe-4S</keyword>
<dbReference type="EC" id="2.8.1.8" evidence="9"/>
<evidence type="ECO:0000313" key="12">
    <source>
        <dbReference type="Proteomes" id="UP000319353"/>
    </source>
</evidence>
<feature type="domain" description="Radical SAM core" evidence="10">
    <location>
        <begin position="56"/>
        <end position="272"/>
    </location>
</feature>
<keyword evidence="3 9" id="KW-0808">Transferase</keyword>
<dbReference type="CDD" id="cd01335">
    <property type="entry name" value="Radical_SAM"/>
    <property type="match status" value="1"/>
</dbReference>
<dbReference type="GO" id="GO:0016992">
    <property type="term" value="F:lipoate synthase activity"/>
    <property type="evidence" value="ECO:0007669"/>
    <property type="project" value="UniProtKB-UniRule"/>
</dbReference>
<feature type="binding site" evidence="9">
    <location>
        <position position="44"/>
    </location>
    <ligand>
        <name>[4Fe-4S] cluster</name>
        <dbReference type="ChEBI" id="CHEBI:49883"/>
        <label>1</label>
    </ligand>
</feature>
<evidence type="ECO:0000256" key="6">
    <source>
        <dbReference type="ARBA" id="ARBA00023004"/>
    </source>
</evidence>
<keyword evidence="7 9" id="KW-0411">Iron-sulfur</keyword>
<reference evidence="11 12" key="1">
    <citation type="journal article" date="2019" name="Nat. Microbiol.">
        <title>Mediterranean grassland soil C-N compound turnover is dependent on rainfall and depth, and is mediated by genomically divergent microorganisms.</title>
        <authorList>
            <person name="Diamond S."/>
            <person name="Andeer P.F."/>
            <person name="Li Z."/>
            <person name="Crits-Christoph A."/>
            <person name="Burstein D."/>
            <person name="Anantharaman K."/>
            <person name="Lane K.R."/>
            <person name="Thomas B.C."/>
            <person name="Pan C."/>
            <person name="Northen T.R."/>
            <person name="Banfield J.F."/>
        </authorList>
    </citation>
    <scope>NUCLEOTIDE SEQUENCE [LARGE SCALE GENOMIC DNA]</scope>
    <source>
        <strain evidence="11">NP_4</strain>
    </source>
</reference>
<protein>
    <recommendedName>
        <fullName evidence="9">Lipoyl synthase</fullName>
        <ecNumber evidence="9">2.8.1.8</ecNumber>
    </recommendedName>
    <alternativeName>
        <fullName evidence="9">Lip-syn</fullName>
        <shortName evidence="9">LS</shortName>
    </alternativeName>
    <alternativeName>
        <fullName evidence="9">Lipoate synthase</fullName>
    </alternativeName>
    <alternativeName>
        <fullName evidence="9">Lipoic acid synthase</fullName>
    </alternativeName>
    <alternativeName>
        <fullName evidence="9">Sulfur insertion protein LipA</fullName>
    </alternativeName>
</protein>
<keyword evidence="6 9" id="KW-0408">Iron</keyword>
<comment type="caution">
    <text evidence="11">The sequence shown here is derived from an EMBL/GenBank/DDBJ whole genome shotgun (WGS) entry which is preliminary data.</text>
</comment>
<keyword evidence="4 9" id="KW-0949">S-adenosyl-L-methionine</keyword>
<evidence type="ECO:0000256" key="7">
    <source>
        <dbReference type="ARBA" id="ARBA00023014"/>
    </source>
</evidence>
<evidence type="ECO:0000256" key="4">
    <source>
        <dbReference type="ARBA" id="ARBA00022691"/>
    </source>
</evidence>
<dbReference type="NCBIfam" id="NF004019">
    <property type="entry name" value="PRK05481.1"/>
    <property type="match status" value="1"/>
</dbReference>
<evidence type="ECO:0000256" key="8">
    <source>
        <dbReference type="ARBA" id="ARBA00047326"/>
    </source>
</evidence>
<comment type="pathway">
    <text evidence="9">Protein modification; protein lipoylation via endogenous pathway; protein N(6)-(lipoyl)lysine from octanoyl-[acyl-carrier-protein]: step 2/2.</text>
</comment>
<dbReference type="Gene3D" id="3.20.20.70">
    <property type="entry name" value="Aldolase class I"/>
    <property type="match status" value="1"/>
</dbReference>
<feature type="binding site" evidence="9">
    <location>
        <position position="283"/>
    </location>
    <ligand>
        <name>[4Fe-4S] cluster</name>
        <dbReference type="ChEBI" id="CHEBI:49883"/>
        <label>1</label>
    </ligand>
</feature>
<feature type="binding site" evidence="9">
    <location>
        <position position="74"/>
    </location>
    <ligand>
        <name>[4Fe-4S] cluster</name>
        <dbReference type="ChEBI" id="CHEBI:49883"/>
        <label>2</label>
        <note>4Fe-4S-S-AdoMet</note>
    </ligand>
</feature>
<comment type="function">
    <text evidence="9">Catalyzes the radical-mediated insertion of two sulfur atoms into the C-6 and C-8 positions of the octanoyl moiety bound to the lipoyl domains of lipoate-dependent enzymes, thereby converting the octanoylated domains into lipoylated derivatives.</text>
</comment>
<dbReference type="SFLD" id="SFLDG01058">
    <property type="entry name" value="lipoyl_synthase_like"/>
    <property type="match status" value="1"/>
</dbReference>
<evidence type="ECO:0000256" key="5">
    <source>
        <dbReference type="ARBA" id="ARBA00022723"/>
    </source>
</evidence>
<dbReference type="SUPFAM" id="SSF102114">
    <property type="entry name" value="Radical SAM enzymes"/>
    <property type="match status" value="1"/>
</dbReference>
<keyword evidence="2 9" id="KW-0963">Cytoplasm</keyword>
<dbReference type="NCBIfam" id="TIGR00510">
    <property type="entry name" value="lipA"/>
    <property type="match status" value="1"/>
</dbReference>
<proteinExistence type="inferred from homology"/>
<dbReference type="GO" id="GO:0009249">
    <property type="term" value="P:protein lipoylation"/>
    <property type="evidence" value="ECO:0007669"/>
    <property type="project" value="UniProtKB-UniRule"/>
</dbReference>
<dbReference type="Proteomes" id="UP000319353">
    <property type="component" value="Unassembled WGS sequence"/>
</dbReference>
<dbReference type="Pfam" id="PF16881">
    <property type="entry name" value="LIAS_N"/>
    <property type="match status" value="1"/>
</dbReference>
<dbReference type="InterPro" id="IPR058240">
    <property type="entry name" value="rSAM_sf"/>
</dbReference>
<dbReference type="SFLD" id="SFLDF00271">
    <property type="entry name" value="lipoyl_synthase"/>
    <property type="match status" value="1"/>
</dbReference>
<dbReference type="GO" id="GO:0046872">
    <property type="term" value="F:metal ion binding"/>
    <property type="evidence" value="ECO:0007669"/>
    <property type="project" value="UniProtKB-KW"/>
</dbReference>
<keyword evidence="5 9" id="KW-0479">Metal-binding</keyword>
<evidence type="ECO:0000256" key="1">
    <source>
        <dbReference type="ARBA" id="ARBA00022485"/>
    </source>
</evidence>
<dbReference type="InterPro" id="IPR003698">
    <property type="entry name" value="Lipoyl_synth"/>
</dbReference>
<feature type="binding site" evidence="9">
    <location>
        <position position="77"/>
    </location>
    <ligand>
        <name>[4Fe-4S] cluster</name>
        <dbReference type="ChEBI" id="CHEBI:49883"/>
        <label>2</label>
        <note>4Fe-4S-S-AdoMet</note>
    </ligand>
</feature>
<dbReference type="EMBL" id="VBAL01000269">
    <property type="protein sequence ID" value="TMI96027.1"/>
    <property type="molecule type" value="Genomic_DNA"/>
</dbReference>
<dbReference type="SFLD" id="SFLDS00029">
    <property type="entry name" value="Radical_SAM"/>
    <property type="match status" value="1"/>
</dbReference>
<dbReference type="UniPathway" id="UPA00538">
    <property type="reaction ID" value="UER00593"/>
</dbReference>
<comment type="similarity">
    <text evidence="9">Belongs to the radical SAM superfamily. Lipoyl synthase family.</text>
</comment>
<dbReference type="PROSITE" id="PS51918">
    <property type="entry name" value="RADICAL_SAM"/>
    <property type="match status" value="1"/>
</dbReference>
<comment type="catalytic activity">
    <reaction evidence="8 9">
        <text>[[Fe-S] cluster scaffold protein carrying a second [4Fe-4S](2+) cluster] + N(6)-octanoyl-L-lysyl-[protein] + 2 oxidized [2Fe-2S]-[ferredoxin] + 2 S-adenosyl-L-methionine + 4 H(+) = [[Fe-S] cluster scaffold protein] + N(6)-[(R)-dihydrolipoyl]-L-lysyl-[protein] + 4 Fe(3+) + 2 hydrogen sulfide + 2 5'-deoxyadenosine + 2 L-methionine + 2 reduced [2Fe-2S]-[ferredoxin]</text>
        <dbReference type="Rhea" id="RHEA:16585"/>
        <dbReference type="Rhea" id="RHEA-COMP:9928"/>
        <dbReference type="Rhea" id="RHEA-COMP:10000"/>
        <dbReference type="Rhea" id="RHEA-COMP:10001"/>
        <dbReference type="Rhea" id="RHEA-COMP:10475"/>
        <dbReference type="Rhea" id="RHEA-COMP:14568"/>
        <dbReference type="Rhea" id="RHEA-COMP:14569"/>
        <dbReference type="ChEBI" id="CHEBI:15378"/>
        <dbReference type="ChEBI" id="CHEBI:17319"/>
        <dbReference type="ChEBI" id="CHEBI:29034"/>
        <dbReference type="ChEBI" id="CHEBI:29919"/>
        <dbReference type="ChEBI" id="CHEBI:33722"/>
        <dbReference type="ChEBI" id="CHEBI:33737"/>
        <dbReference type="ChEBI" id="CHEBI:33738"/>
        <dbReference type="ChEBI" id="CHEBI:57844"/>
        <dbReference type="ChEBI" id="CHEBI:59789"/>
        <dbReference type="ChEBI" id="CHEBI:78809"/>
        <dbReference type="ChEBI" id="CHEBI:83100"/>
        <dbReference type="EC" id="2.8.1.8"/>
    </reaction>
</comment>
<comment type="subcellular location">
    <subcellularLocation>
        <location evidence="9">Cytoplasm</location>
    </subcellularLocation>
</comment>
<dbReference type="AlphaFoldDB" id="A0A537KJS9"/>
<evidence type="ECO:0000259" key="10">
    <source>
        <dbReference type="PROSITE" id="PS51918"/>
    </source>
</evidence>
<dbReference type="PANTHER" id="PTHR10949:SF0">
    <property type="entry name" value="LIPOYL SYNTHASE, MITOCHONDRIAL"/>
    <property type="match status" value="1"/>
</dbReference>
<dbReference type="InterPro" id="IPR006638">
    <property type="entry name" value="Elp3/MiaA/NifB-like_rSAM"/>
</dbReference>
<evidence type="ECO:0000313" key="11">
    <source>
        <dbReference type="EMBL" id="TMI96027.1"/>
    </source>
</evidence>
<gene>
    <name evidence="9 11" type="primary">lipA</name>
    <name evidence="11" type="ORF">E6H01_14095</name>
</gene>
<name>A0A537KJS9_9BACT</name>
<evidence type="ECO:0000256" key="9">
    <source>
        <dbReference type="HAMAP-Rule" id="MF_00206"/>
    </source>
</evidence>
<evidence type="ECO:0000256" key="3">
    <source>
        <dbReference type="ARBA" id="ARBA00022679"/>
    </source>
</evidence>
<dbReference type="InterPro" id="IPR031691">
    <property type="entry name" value="LIAS_N"/>
</dbReference>
<evidence type="ECO:0000256" key="2">
    <source>
        <dbReference type="ARBA" id="ARBA00022490"/>
    </source>
</evidence>
<comment type="cofactor">
    <cofactor evidence="9">
        <name>[4Fe-4S] cluster</name>
        <dbReference type="ChEBI" id="CHEBI:49883"/>
    </cofactor>
    <text evidence="9">Binds 2 [4Fe-4S] clusters per subunit. One cluster is coordinated with 3 cysteines and an exchangeable S-adenosyl-L-methionine.</text>
</comment>
<dbReference type="PIRSF" id="PIRSF005963">
    <property type="entry name" value="Lipoyl_synth"/>
    <property type="match status" value="1"/>
</dbReference>
<dbReference type="HAMAP" id="MF_00206">
    <property type="entry name" value="Lipoyl_synth"/>
    <property type="match status" value="1"/>
</dbReference>
<dbReference type="PANTHER" id="PTHR10949">
    <property type="entry name" value="LIPOYL SYNTHASE"/>
    <property type="match status" value="1"/>
</dbReference>
<dbReference type="GO" id="GO:0005737">
    <property type="term" value="C:cytoplasm"/>
    <property type="evidence" value="ECO:0007669"/>
    <property type="project" value="UniProtKB-SubCell"/>
</dbReference>
<dbReference type="FunFam" id="3.20.20.70:FF:000040">
    <property type="entry name" value="Lipoyl synthase"/>
    <property type="match status" value="1"/>
</dbReference>
<accession>A0A537KJS9</accession>
<dbReference type="InterPro" id="IPR007197">
    <property type="entry name" value="rSAM"/>
</dbReference>
<organism evidence="11 12">
    <name type="scientific">Candidatus Segetimicrobium genomatis</name>
    <dbReference type="NCBI Taxonomy" id="2569760"/>
    <lineage>
        <taxon>Bacteria</taxon>
        <taxon>Bacillati</taxon>
        <taxon>Candidatus Sysuimicrobiota</taxon>
        <taxon>Candidatus Sysuimicrobiia</taxon>
        <taxon>Candidatus Sysuimicrobiales</taxon>
        <taxon>Candidatus Segetimicrobiaceae</taxon>
        <taxon>Candidatus Segetimicrobium</taxon>
    </lineage>
</organism>
<feature type="binding site" evidence="9">
    <location>
        <position position="70"/>
    </location>
    <ligand>
        <name>[4Fe-4S] cluster</name>
        <dbReference type="ChEBI" id="CHEBI:49883"/>
        <label>2</label>
        <note>4Fe-4S-S-AdoMet</note>
    </ligand>
</feature>
<feature type="binding site" evidence="9">
    <location>
        <position position="49"/>
    </location>
    <ligand>
        <name>[4Fe-4S] cluster</name>
        <dbReference type="ChEBI" id="CHEBI:49883"/>
        <label>1</label>
    </ligand>
</feature>
<dbReference type="NCBIfam" id="NF009544">
    <property type="entry name" value="PRK12928.1"/>
    <property type="match status" value="1"/>
</dbReference>
<dbReference type="InterPro" id="IPR013785">
    <property type="entry name" value="Aldolase_TIM"/>
</dbReference>
<sequence length="297" mass="32794">MASRSPAPTPSERKPAWLKVKAPGGPNYLALKQMMRGLKLHTVCEEAHCPNIGECWEHKAATFMILGDVCTRNCAYCAVAHGTPAPLDQDEPVRLAAAVAEMGLRHVVITSVDRDDLPNGGAEVFAGCITEVRRRLPGASIEVLIPDFKGNPQALRLVIDARPDILNHNLETIERLYRIARPGGRYARALELFRRTRAVAPDLLTKSGIICGLGEEWDELLLAMRDLRAQDVDILTLGQYLRPSADYLPIARWYTPDEFAELKRLGLGMGFRHVEAGPLVRSSYHAWEQAASAAATR</sequence>
<dbReference type="Pfam" id="PF04055">
    <property type="entry name" value="Radical_SAM"/>
    <property type="match status" value="1"/>
</dbReference>
<feature type="binding site" evidence="9">
    <location>
        <position position="55"/>
    </location>
    <ligand>
        <name>[4Fe-4S] cluster</name>
        <dbReference type="ChEBI" id="CHEBI:49883"/>
        <label>1</label>
    </ligand>
</feature>